<dbReference type="InterPro" id="IPR011051">
    <property type="entry name" value="RmlC_Cupin_sf"/>
</dbReference>
<reference evidence="3 4" key="1">
    <citation type="submission" date="2011-02" db="EMBL/GenBank/DDBJ databases">
        <authorList>
            <person name="Durkin A.S."/>
            <person name="Madupu R."/>
            <person name="Torralba M."/>
            <person name="Gillis M."/>
            <person name="Methe B."/>
            <person name="Sutton G."/>
            <person name="Nelson K.E."/>
        </authorList>
    </citation>
    <scope>NUCLEOTIDE SEQUENCE [LARGE SCALE GENOMIC DNA]</scope>
    <source>
        <strain evidence="3 4">CRIS 18C-A</strain>
    </source>
</reference>
<gene>
    <name evidence="3" type="ORF">HMPREF9303_1319</name>
</gene>
<dbReference type="SUPFAM" id="SSF51182">
    <property type="entry name" value="RmlC-like cupins"/>
    <property type="match status" value="1"/>
</dbReference>
<evidence type="ECO:0000313" key="4">
    <source>
        <dbReference type="Proteomes" id="UP000003155"/>
    </source>
</evidence>
<dbReference type="PANTHER" id="PTHR37694:SF1">
    <property type="entry name" value="SLR8022 PROTEIN"/>
    <property type="match status" value="1"/>
</dbReference>
<keyword evidence="4" id="KW-1185">Reference proteome</keyword>
<feature type="region of interest" description="Disordered" evidence="1">
    <location>
        <begin position="1"/>
        <end position="21"/>
    </location>
</feature>
<dbReference type="InterPro" id="IPR013096">
    <property type="entry name" value="Cupin_2"/>
</dbReference>
<evidence type="ECO:0000313" key="3">
    <source>
        <dbReference type="EMBL" id="EGC86319.1"/>
    </source>
</evidence>
<name>F0H786_9BACT</name>
<dbReference type="Proteomes" id="UP000003155">
    <property type="component" value="Unassembled WGS sequence"/>
</dbReference>
<dbReference type="Pfam" id="PF07883">
    <property type="entry name" value="Cupin_2"/>
    <property type="match status" value="1"/>
</dbReference>
<dbReference type="EMBL" id="AEXO01000067">
    <property type="protein sequence ID" value="EGC86319.1"/>
    <property type="molecule type" value="Genomic_DNA"/>
</dbReference>
<dbReference type="PANTHER" id="PTHR37694">
    <property type="entry name" value="SLR8022 PROTEIN"/>
    <property type="match status" value="1"/>
</dbReference>
<organism evidence="3 4">
    <name type="scientific">Prevotella denticola CRIS 18C-A</name>
    <dbReference type="NCBI Taxonomy" id="944557"/>
    <lineage>
        <taxon>Bacteria</taxon>
        <taxon>Pseudomonadati</taxon>
        <taxon>Bacteroidota</taxon>
        <taxon>Bacteroidia</taxon>
        <taxon>Bacteroidales</taxon>
        <taxon>Prevotellaceae</taxon>
        <taxon>Prevotella</taxon>
    </lineage>
</organism>
<sequence length="136" mass="14890">MFPLSGMASNLHHLRQQDKHHKLTKEIKNMAKLEKGMVFNAKNVIDYAEGGVVSKELVHSNAGSVTLFSFDAGQGLSEHTAPFDALTQVIDGSMELTVEDVKHIINTGESFVIPSGARHSVNAADRFKMIITMIRG</sequence>
<dbReference type="AlphaFoldDB" id="F0H786"/>
<accession>F0H786</accession>
<feature type="compositionally biased region" description="Basic residues" evidence="1">
    <location>
        <begin position="12"/>
        <end position="21"/>
    </location>
</feature>
<dbReference type="Gene3D" id="2.60.120.10">
    <property type="entry name" value="Jelly Rolls"/>
    <property type="match status" value="1"/>
</dbReference>
<dbReference type="InterPro" id="IPR014710">
    <property type="entry name" value="RmlC-like_jellyroll"/>
</dbReference>
<comment type="caution">
    <text evidence="3">The sequence shown here is derived from an EMBL/GenBank/DDBJ whole genome shotgun (WGS) entry which is preliminary data.</text>
</comment>
<evidence type="ECO:0000259" key="2">
    <source>
        <dbReference type="Pfam" id="PF07883"/>
    </source>
</evidence>
<dbReference type="CDD" id="cd02230">
    <property type="entry name" value="cupin_HP0902-like"/>
    <property type="match status" value="1"/>
</dbReference>
<evidence type="ECO:0000256" key="1">
    <source>
        <dbReference type="SAM" id="MobiDB-lite"/>
    </source>
</evidence>
<protein>
    <submittedName>
        <fullName evidence="3">Cupin domain protein</fullName>
    </submittedName>
</protein>
<proteinExistence type="predicted"/>
<feature type="domain" description="Cupin type-2" evidence="2">
    <location>
        <begin position="67"/>
        <end position="130"/>
    </location>
</feature>